<feature type="region of interest" description="Disordered" evidence="1">
    <location>
        <begin position="1"/>
        <end position="32"/>
    </location>
</feature>
<reference evidence="2" key="1">
    <citation type="journal article" date="2019" name="bioRxiv">
        <title>The Genome of the Zebra Mussel, Dreissena polymorpha: A Resource for Invasive Species Research.</title>
        <authorList>
            <person name="McCartney M.A."/>
            <person name="Auch B."/>
            <person name="Kono T."/>
            <person name="Mallez S."/>
            <person name="Zhang Y."/>
            <person name="Obille A."/>
            <person name="Becker A."/>
            <person name="Abrahante J.E."/>
            <person name="Garbe J."/>
            <person name="Badalamenti J.P."/>
            <person name="Herman A."/>
            <person name="Mangelson H."/>
            <person name="Liachko I."/>
            <person name="Sullivan S."/>
            <person name="Sone E.D."/>
            <person name="Koren S."/>
            <person name="Silverstein K.A.T."/>
            <person name="Beckman K.B."/>
            <person name="Gohl D.M."/>
        </authorList>
    </citation>
    <scope>NUCLEOTIDE SEQUENCE</scope>
    <source>
        <strain evidence="2">Duluth1</strain>
        <tissue evidence="2">Whole animal</tissue>
    </source>
</reference>
<proteinExistence type="predicted"/>
<dbReference type="EMBL" id="JAIWYP010000002">
    <property type="protein sequence ID" value="KAH3868800.1"/>
    <property type="molecule type" value="Genomic_DNA"/>
</dbReference>
<evidence type="ECO:0000313" key="3">
    <source>
        <dbReference type="Proteomes" id="UP000828390"/>
    </source>
</evidence>
<accession>A0A9D4RJT5</accession>
<keyword evidence="3" id="KW-1185">Reference proteome</keyword>
<sequence>MKSTCHPTSIATETLNRRPQQDDNAANEDQVNVPSHFFFQRDTDETPQQDVDTSQQLLILSNDVELNPGPVRYSCLIINSGQVP</sequence>
<dbReference type="Proteomes" id="UP000828390">
    <property type="component" value="Unassembled WGS sequence"/>
</dbReference>
<protein>
    <submittedName>
        <fullName evidence="2">Uncharacterized protein</fullName>
    </submittedName>
</protein>
<feature type="compositionally biased region" description="Polar residues" evidence="1">
    <location>
        <begin position="1"/>
        <end position="14"/>
    </location>
</feature>
<reference evidence="2" key="2">
    <citation type="submission" date="2020-11" db="EMBL/GenBank/DDBJ databases">
        <authorList>
            <person name="McCartney M.A."/>
            <person name="Auch B."/>
            <person name="Kono T."/>
            <person name="Mallez S."/>
            <person name="Becker A."/>
            <person name="Gohl D.M."/>
            <person name="Silverstein K.A.T."/>
            <person name="Koren S."/>
            <person name="Bechman K.B."/>
            <person name="Herman A."/>
            <person name="Abrahante J.E."/>
            <person name="Garbe J."/>
        </authorList>
    </citation>
    <scope>NUCLEOTIDE SEQUENCE</scope>
    <source>
        <strain evidence="2">Duluth1</strain>
        <tissue evidence="2">Whole animal</tissue>
    </source>
</reference>
<gene>
    <name evidence="2" type="ORF">DPMN_031953</name>
</gene>
<organism evidence="2 3">
    <name type="scientific">Dreissena polymorpha</name>
    <name type="common">Zebra mussel</name>
    <name type="synonym">Mytilus polymorpha</name>
    <dbReference type="NCBI Taxonomy" id="45954"/>
    <lineage>
        <taxon>Eukaryota</taxon>
        <taxon>Metazoa</taxon>
        <taxon>Spiralia</taxon>
        <taxon>Lophotrochozoa</taxon>
        <taxon>Mollusca</taxon>
        <taxon>Bivalvia</taxon>
        <taxon>Autobranchia</taxon>
        <taxon>Heteroconchia</taxon>
        <taxon>Euheterodonta</taxon>
        <taxon>Imparidentia</taxon>
        <taxon>Neoheterodontei</taxon>
        <taxon>Myida</taxon>
        <taxon>Dreissenoidea</taxon>
        <taxon>Dreissenidae</taxon>
        <taxon>Dreissena</taxon>
    </lineage>
</organism>
<feature type="compositionally biased region" description="Polar residues" evidence="1">
    <location>
        <begin position="22"/>
        <end position="32"/>
    </location>
</feature>
<evidence type="ECO:0000256" key="1">
    <source>
        <dbReference type="SAM" id="MobiDB-lite"/>
    </source>
</evidence>
<name>A0A9D4RJT5_DREPO</name>
<evidence type="ECO:0000313" key="2">
    <source>
        <dbReference type="EMBL" id="KAH3868800.1"/>
    </source>
</evidence>
<dbReference type="AlphaFoldDB" id="A0A9D4RJT5"/>
<comment type="caution">
    <text evidence="2">The sequence shown here is derived from an EMBL/GenBank/DDBJ whole genome shotgun (WGS) entry which is preliminary data.</text>
</comment>